<keyword evidence="2" id="KW-0732">Signal</keyword>
<dbReference type="Proteomes" id="UP000566819">
    <property type="component" value="Unassembled WGS sequence"/>
</dbReference>
<reference evidence="3 4" key="1">
    <citation type="submission" date="2020-03" db="EMBL/GenBank/DDBJ databases">
        <title>Draft Genome Sequence of Cudoniella acicularis.</title>
        <authorList>
            <person name="Buettner E."/>
            <person name="Kellner H."/>
        </authorList>
    </citation>
    <scope>NUCLEOTIDE SEQUENCE [LARGE SCALE GENOMIC DNA]</scope>
    <source>
        <strain evidence="3 4">DSM 108380</strain>
    </source>
</reference>
<dbReference type="EMBL" id="JAAMPI010000825">
    <property type="protein sequence ID" value="KAF4628345.1"/>
    <property type="molecule type" value="Genomic_DNA"/>
</dbReference>
<gene>
    <name evidence="3" type="ORF">G7Y89_g9805</name>
</gene>
<accession>A0A8H4RG91</accession>
<name>A0A8H4RG91_9HELO</name>
<evidence type="ECO:0000256" key="2">
    <source>
        <dbReference type="SAM" id="SignalP"/>
    </source>
</evidence>
<evidence type="ECO:0000256" key="1">
    <source>
        <dbReference type="SAM" id="MobiDB-lite"/>
    </source>
</evidence>
<feature type="compositionally biased region" description="Low complexity" evidence="1">
    <location>
        <begin position="68"/>
        <end position="89"/>
    </location>
</feature>
<comment type="caution">
    <text evidence="3">The sequence shown here is derived from an EMBL/GenBank/DDBJ whole genome shotgun (WGS) entry which is preliminary data.</text>
</comment>
<dbReference type="AlphaFoldDB" id="A0A8H4RG91"/>
<feature type="signal peptide" evidence="2">
    <location>
        <begin position="1"/>
        <end position="22"/>
    </location>
</feature>
<evidence type="ECO:0000313" key="4">
    <source>
        <dbReference type="Proteomes" id="UP000566819"/>
    </source>
</evidence>
<keyword evidence="4" id="KW-1185">Reference proteome</keyword>
<sequence>MQLNANTASIIILFFASLAVNGAPVNGNGQEFVARATTPAPPAPPAGANSAAAPPRPLTGTPTPPAGPAGAKLTGAKGPVAAVAAEARAAPPPPPPQNASTTSRPRSGPTSSATKRQ</sequence>
<feature type="region of interest" description="Disordered" evidence="1">
    <location>
        <begin position="26"/>
        <end position="117"/>
    </location>
</feature>
<feature type="compositionally biased region" description="Low complexity" evidence="1">
    <location>
        <begin position="99"/>
        <end position="117"/>
    </location>
</feature>
<feature type="chain" id="PRO_5034933259" evidence="2">
    <location>
        <begin position="23"/>
        <end position="117"/>
    </location>
</feature>
<protein>
    <submittedName>
        <fullName evidence="3">Uncharacterized protein</fullName>
    </submittedName>
</protein>
<organism evidence="3 4">
    <name type="scientific">Cudoniella acicularis</name>
    <dbReference type="NCBI Taxonomy" id="354080"/>
    <lineage>
        <taxon>Eukaryota</taxon>
        <taxon>Fungi</taxon>
        <taxon>Dikarya</taxon>
        <taxon>Ascomycota</taxon>
        <taxon>Pezizomycotina</taxon>
        <taxon>Leotiomycetes</taxon>
        <taxon>Helotiales</taxon>
        <taxon>Tricladiaceae</taxon>
        <taxon>Cudoniella</taxon>
    </lineage>
</organism>
<evidence type="ECO:0000313" key="3">
    <source>
        <dbReference type="EMBL" id="KAF4628345.1"/>
    </source>
</evidence>
<feature type="compositionally biased region" description="Pro residues" evidence="1">
    <location>
        <begin position="54"/>
        <end position="67"/>
    </location>
</feature>
<proteinExistence type="predicted"/>